<comment type="caution">
    <text evidence="1">The sequence shown here is derived from an EMBL/GenBank/DDBJ whole genome shotgun (WGS) entry which is preliminary data.</text>
</comment>
<dbReference type="Proteomes" id="UP001165186">
    <property type="component" value="Unassembled WGS sequence"/>
</dbReference>
<accession>A0ACB5SNM1</accession>
<evidence type="ECO:0000313" key="1">
    <source>
        <dbReference type="EMBL" id="GME49816.1"/>
    </source>
</evidence>
<dbReference type="EMBL" id="BSXG01000159">
    <property type="protein sequence ID" value="GME49816.1"/>
    <property type="molecule type" value="Genomic_DNA"/>
</dbReference>
<proteinExistence type="predicted"/>
<keyword evidence="2" id="KW-1185">Reference proteome</keyword>
<name>A0ACB5SNM1_9PEZI</name>
<gene>
    <name evidence="1" type="primary">g1975</name>
    <name evidence="1" type="ORF">NpPPO83_00001975</name>
</gene>
<organism evidence="1 2">
    <name type="scientific">Neofusicoccum parvum</name>
    <dbReference type="NCBI Taxonomy" id="310453"/>
    <lineage>
        <taxon>Eukaryota</taxon>
        <taxon>Fungi</taxon>
        <taxon>Dikarya</taxon>
        <taxon>Ascomycota</taxon>
        <taxon>Pezizomycotina</taxon>
        <taxon>Dothideomycetes</taxon>
        <taxon>Dothideomycetes incertae sedis</taxon>
        <taxon>Botryosphaeriales</taxon>
        <taxon>Botryosphaeriaceae</taxon>
        <taxon>Neofusicoccum</taxon>
    </lineage>
</organism>
<sequence length="315" mass="33616">MPTFLHPSLQTLPLPNRGLGTLATAPLPKGTRLIADPPLLAADARTTLNEDVLRAHLVAAYAALAPAARQRIRSLAAAPAALERWSHVFREEEAAGRGWAGDDGGGAASAGRAADLGVEEKARVVAAWATNCFGVGEGEGGGRGWAAVVAPAAARLNHACAPNAVFAWNEARGAIVVQAIRDVGVGEEVTIAYVDGVAGREERRGKLRAAYGFVCGCWACADEEGDGVRVRIEEVKRWLREEGGEGEEARKMVVEGVELLERVGLVGVHLADFYEAAAVSTGDRQYLEEELRVRLYCLGDDHPRVHQLKQRLANH</sequence>
<reference evidence="1" key="1">
    <citation type="submission" date="2024-09" db="EMBL/GenBank/DDBJ databases">
        <title>Draft Genome Sequences of Neofusicoccum parvum.</title>
        <authorList>
            <person name="Ashida A."/>
            <person name="Camagna M."/>
            <person name="Tanaka A."/>
            <person name="Takemoto D."/>
        </authorList>
    </citation>
    <scope>NUCLEOTIDE SEQUENCE</scope>
    <source>
        <strain evidence="1">PPO83</strain>
    </source>
</reference>
<evidence type="ECO:0000313" key="2">
    <source>
        <dbReference type="Proteomes" id="UP001165186"/>
    </source>
</evidence>
<protein>
    <submittedName>
        <fullName evidence="1">Uncharacterized protein</fullName>
    </submittedName>
</protein>